<dbReference type="OrthoDB" id="2418209at2"/>
<evidence type="ECO:0000313" key="2">
    <source>
        <dbReference type="Proteomes" id="UP000295328"/>
    </source>
</evidence>
<evidence type="ECO:0000313" key="1">
    <source>
        <dbReference type="EMBL" id="TDM02620.1"/>
    </source>
</evidence>
<dbReference type="RefSeq" id="WP_133428710.1">
    <property type="nucleotide sequence ID" value="NZ_BMCC01000002.1"/>
</dbReference>
<proteinExistence type="predicted"/>
<protein>
    <submittedName>
        <fullName evidence="1">Uncharacterized protein</fullName>
    </submittedName>
</protein>
<sequence>MTHYLYIAASGKLDKAFTQYGTDVREYRMEAGANLYRFQYQLNYEPDVMTLNEVLELIREHLRKNPYDIVELTHGLSSDRYPCIVESKASMDINELL</sequence>
<gene>
    <name evidence="1" type="ORF">ERX37_00605</name>
</gene>
<comment type="caution">
    <text evidence="1">The sequence shown here is derived from an EMBL/GenBank/DDBJ whole genome shotgun (WGS) entry which is preliminary data.</text>
</comment>
<dbReference type="AlphaFoldDB" id="A0A4R6BLF4"/>
<name>A0A4R6BLF4_9STAP</name>
<keyword evidence="2" id="KW-1185">Reference proteome</keyword>
<organism evidence="1 2">
    <name type="scientific">Macrococcus hajekii</name>
    <dbReference type="NCBI Taxonomy" id="198482"/>
    <lineage>
        <taxon>Bacteria</taxon>
        <taxon>Bacillati</taxon>
        <taxon>Bacillota</taxon>
        <taxon>Bacilli</taxon>
        <taxon>Bacillales</taxon>
        <taxon>Staphylococcaceae</taxon>
        <taxon>Macrococcus</taxon>
    </lineage>
</organism>
<dbReference type="Proteomes" id="UP000295328">
    <property type="component" value="Unassembled WGS sequence"/>
</dbReference>
<dbReference type="EMBL" id="SCWE01000001">
    <property type="protein sequence ID" value="TDM02620.1"/>
    <property type="molecule type" value="Genomic_DNA"/>
</dbReference>
<reference evidence="1 2" key="1">
    <citation type="submission" date="2019-01" db="EMBL/GenBank/DDBJ databases">
        <title>Draft genome sequences of the type strains of six Macrococcus species.</title>
        <authorList>
            <person name="Mazhar S."/>
            <person name="Altermann E."/>
            <person name="Hill C."/>
            <person name="Mcauliffe O."/>
        </authorList>
    </citation>
    <scope>NUCLEOTIDE SEQUENCE [LARGE SCALE GENOMIC DNA]</scope>
    <source>
        <strain evidence="1 2">CCM4809</strain>
    </source>
</reference>
<accession>A0A4R6BLF4</accession>